<dbReference type="PROSITE" id="PS00122">
    <property type="entry name" value="CARBOXYLESTERASE_B_1"/>
    <property type="match status" value="1"/>
</dbReference>
<dbReference type="EMBL" id="CP025583">
    <property type="protein sequence ID" value="AUM73257.1"/>
    <property type="molecule type" value="Genomic_DNA"/>
</dbReference>
<comment type="similarity">
    <text evidence="1 3">Belongs to the type-B carboxylesterase/lipase family.</text>
</comment>
<dbReference type="KEGG" id="paru:CYR75_02180"/>
<dbReference type="GO" id="GO:0016787">
    <property type="term" value="F:hydrolase activity"/>
    <property type="evidence" value="ECO:0007669"/>
    <property type="project" value="UniProtKB-KW"/>
</dbReference>
<protein>
    <recommendedName>
        <fullName evidence="3">Carboxylic ester hydrolase</fullName>
        <ecNumber evidence="3">3.1.1.-</ecNumber>
    </recommendedName>
</protein>
<evidence type="ECO:0000259" key="4">
    <source>
        <dbReference type="Pfam" id="PF00135"/>
    </source>
</evidence>
<proteinExistence type="inferred from homology"/>
<feature type="domain" description="Carboxylesterase type B" evidence="4">
    <location>
        <begin position="26"/>
        <end position="272"/>
    </location>
</feature>
<evidence type="ECO:0000256" key="3">
    <source>
        <dbReference type="RuleBase" id="RU361235"/>
    </source>
</evidence>
<reference evidence="6" key="1">
    <citation type="submission" date="2017-12" db="EMBL/GenBank/DDBJ databases">
        <title>Genomic analysis of Paracoccus sp. CBA4604.</title>
        <authorList>
            <person name="Roh S.W."/>
            <person name="Kim J.Y."/>
            <person name="Kim J.S."/>
        </authorList>
    </citation>
    <scope>NUCLEOTIDE SEQUENCE [LARGE SCALE GENOMIC DNA]</scope>
    <source>
        <strain evidence="6">CBA4604</strain>
    </source>
</reference>
<evidence type="ECO:0000256" key="2">
    <source>
        <dbReference type="ARBA" id="ARBA00022801"/>
    </source>
</evidence>
<dbReference type="InterPro" id="IPR019826">
    <property type="entry name" value="Carboxylesterase_B_AS"/>
</dbReference>
<sequence>MQTVILPARAGPIHARLADGLLRATGIPYAQAGRWQPPRPLPPGPIDARHPAPACPQLAVERLDAIMPHPFRGLSFSEDCLHLSVTAPPQAQAAPVMVWLHGGSYESAAGDMAVFDPAALVREQGVVVVAATHRLGLLGWLAHDGRPANLGALDVIAALAWIAGNIAAFGGDPQRVTLFGQSSGGDLIARLLTATAARGLFHRAIIQSAPVHLGLRNTAMKPVMRRKAAGLAHDAPLPAILSRQARIRRAVRRFGLAGQMPFGPEFGAAPFPPEADLPRAHAEAAPGLPLLIGHVRAEAQLFLPPQPRPAIEPLRRGMVRLLTRRLYARPARQFAAHHHAAGGAVGRYVIDWGAGPWGGTHLAELPLLFPGPDWLQTPLLPVGMDLDRLTALGAPLRRIWAEFARTGQPQPQRIGGVLRLVTGAQAGQAMPPRKR</sequence>
<dbReference type="OrthoDB" id="9775851at2"/>
<keyword evidence="2 3" id="KW-0378">Hydrolase</keyword>
<gene>
    <name evidence="5" type="ORF">CYR75_02180</name>
</gene>
<dbReference type="InterPro" id="IPR050309">
    <property type="entry name" value="Type-B_Carboxylest/Lipase"/>
</dbReference>
<dbReference type="InterPro" id="IPR029058">
    <property type="entry name" value="AB_hydrolase_fold"/>
</dbReference>
<dbReference type="SUPFAM" id="SSF53474">
    <property type="entry name" value="alpha/beta-Hydrolases"/>
    <property type="match status" value="1"/>
</dbReference>
<evidence type="ECO:0000313" key="5">
    <source>
        <dbReference type="EMBL" id="AUM73257.1"/>
    </source>
</evidence>
<dbReference type="Pfam" id="PF00135">
    <property type="entry name" value="COesterase"/>
    <property type="match status" value="1"/>
</dbReference>
<name>A0A2K9MC83_9RHOB</name>
<dbReference type="Gene3D" id="3.40.50.1820">
    <property type="entry name" value="alpha/beta hydrolase"/>
    <property type="match status" value="1"/>
</dbReference>
<keyword evidence="6" id="KW-1185">Reference proteome</keyword>
<dbReference type="EC" id="3.1.1.-" evidence="3"/>
<dbReference type="PANTHER" id="PTHR11559">
    <property type="entry name" value="CARBOXYLESTERASE"/>
    <property type="match status" value="1"/>
</dbReference>
<dbReference type="InterPro" id="IPR002018">
    <property type="entry name" value="CarbesteraseB"/>
</dbReference>
<organism evidence="5 6">
    <name type="scientific">Paracoccus jeotgali</name>
    <dbReference type="NCBI Taxonomy" id="2065379"/>
    <lineage>
        <taxon>Bacteria</taxon>
        <taxon>Pseudomonadati</taxon>
        <taxon>Pseudomonadota</taxon>
        <taxon>Alphaproteobacteria</taxon>
        <taxon>Rhodobacterales</taxon>
        <taxon>Paracoccaceae</taxon>
        <taxon>Paracoccus</taxon>
    </lineage>
</organism>
<evidence type="ECO:0000256" key="1">
    <source>
        <dbReference type="ARBA" id="ARBA00005964"/>
    </source>
</evidence>
<dbReference type="RefSeq" id="WP_101498641.1">
    <property type="nucleotide sequence ID" value="NZ_CP025583.1"/>
</dbReference>
<dbReference type="Proteomes" id="UP000234882">
    <property type="component" value="Chromosome"/>
</dbReference>
<dbReference type="AlphaFoldDB" id="A0A2K9MC83"/>
<evidence type="ECO:0000313" key="6">
    <source>
        <dbReference type="Proteomes" id="UP000234882"/>
    </source>
</evidence>
<accession>A0A2K9MC83</accession>